<dbReference type="EMBL" id="CP054698">
    <property type="protein sequence ID" value="QMS89430.1"/>
    <property type="molecule type" value="Genomic_DNA"/>
</dbReference>
<name>A0A7D7LDW3_9NOSO</name>
<proteinExistence type="predicted"/>
<dbReference type="Proteomes" id="UP000514713">
    <property type="component" value="Chromosome"/>
</dbReference>
<sequence length="212" mass="24737">MRLGVTNLSWLLNLIMRIRGQPRGQESQLQLVQETSLELTFQLGVQPKSIAFKNAWISCCVNLVIAVLVIGFIYTLMRNMTNDPNIPSRNSFFYYIFGIWMLGPIIILISIPFHKYFTVWTFNRTHQQIFKTTTYLFRKDHTKIFSFSEVKSIQVEQDYDDSDACTELYMVLKSGKEMTLSQSSYNSNTSKQVTDLQFHEEIAQKMRHHLGL</sequence>
<feature type="transmembrane region" description="Helical" evidence="1">
    <location>
        <begin position="92"/>
        <end position="114"/>
    </location>
</feature>
<evidence type="ECO:0000256" key="1">
    <source>
        <dbReference type="SAM" id="Phobius"/>
    </source>
</evidence>
<feature type="transmembrane region" description="Helical" evidence="1">
    <location>
        <begin position="55"/>
        <end position="77"/>
    </location>
</feature>
<evidence type="ECO:0000313" key="3">
    <source>
        <dbReference type="Proteomes" id="UP000514713"/>
    </source>
</evidence>
<gene>
    <name evidence="2" type="ORF">HUN01_18265</name>
</gene>
<keyword evidence="3" id="KW-1185">Reference proteome</keyword>
<keyword evidence="1" id="KW-0812">Transmembrane</keyword>
<dbReference type="RefSeq" id="WP_181932439.1">
    <property type="nucleotide sequence ID" value="NZ_CP054698.1"/>
</dbReference>
<keyword evidence="1" id="KW-0472">Membrane</keyword>
<accession>A0A7D7LDW3</accession>
<keyword evidence="1" id="KW-1133">Transmembrane helix</keyword>
<protein>
    <submittedName>
        <fullName evidence="2">Uncharacterized protein</fullName>
    </submittedName>
</protein>
<evidence type="ECO:0000313" key="2">
    <source>
        <dbReference type="EMBL" id="QMS89430.1"/>
    </source>
</evidence>
<reference evidence="3" key="1">
    <citation type="submission" date="2020-06" db="EMBL/GenBank/DDBJ databases">
        <title>Nostoc edaphicum CCNP1411 genome.</title>
        <authorList>
            <person name="Fidor A."/>
            <person name="Grabski M."/>
            <person name="Gawor J."/>
            <person name="Gromadka R."/>
            <person name="Wegrzyn G."/>
            <person name="Mazur-Marzec H."/>
        </authorList>
    </citation>
    <scope>NUCLEOTIDE SEQUENCE [LARGE SCALE GENOMIC DNA]</scope>
    <source>
        <strain evidence="3">CCNP1411</strain>
    </source>
</reference>
<dbReference type="KEGG" id="ned:HUN01_18265"/>
<dbReference type="AlphaFoldDB" id="A0A7D7LDW3"/>
<organism evidence="2 3">
    <name type="scientific">Nostoc edaphicum CCNP1411</name>
    <dbReference type="NCBI Taxonomy" id="1472755"/>
    <lineage>
        <taxon>Bacteria</taxon>
        <taxon>Bacillati</taxon>
        <taxon>Cyanobacteriota</taxon>
        <taxon>Cyanophyceae</taxon>
        <taxon>Nostocales</taxon>
        <taxon>Nostocaceae</taxon>
        <taxon>Nostoc</taxon>
    </lineage>
</organism>